<dbReference type="Gene3D" id="3.30.530.20">
    <property type="match status" value="1"/>
</dbReference>
<dbReference type="GO" id="GO:0006952">
    <property type="term" value="P:defense response"/>
    <property type="evidence" value="ECO:0007669"/>
    <property type="project" value="InterPro"/>
</dbReference>
<protein>
    <recommendedName>
        <fullName evidence="1">Bet v I/Major latex protein domain-containing protein</fullName>
    </recommendedName>
</protein>
<dbReference type="PANTHER" id="PTHR31907">
    <property type="entry name" value="MLP-LIKE PROTEIN 423"/>
    <property type="match status" value="1"/>
</dbReference>
<organism evidence="2 3">
    <name type="scientific">Papaver atlanticum</name>
    <dbReference type="NCBI Taxonomy" id="357466"/>
    <lineage>
        <taxon>Eukaryota</taxon>
        <taxon>Viridiplantae</taxon>
        <taxon>Streptophyta</taxon>
        <taxon>Embryophyta</taxon>
        <taxon>Tracheophyta</taxon>
        <taxon>Spermatophyta</taxon>
        <taxon>Magnoliopsida</taxon>
        <taxon>Ranunculales</taxon>
        <taxon>Papaveraceae</taxon>
        <taxon>Papaveroideae</taxon>
        <taxon>Papaver</taxon>
    </lineage>
</organism>
<evidence type="ECO:0000313" key="2">
    <source>
        <dbReference type="EMBL" id="KAI3932959.1"/>
    </source>
</evidence>
<dbReference type="AlphaFoldDB" id="A0AAD4T3R0"/>
<dbReference type="InterPro" id="IPR051761">
    <property type="entry name" value="MLP-like_ligand-binding"/>
</dbReference>
<dbReference type="Pfam" id="PF00407">
    <property type="entry name" value="Bet_v_1"/>
    <property type="match status" value="1"/>
</dbReference>
<dbReference type="InterPro" id="IPR023393">
    <property type="entry name" value="START-like_dom_sf"/>
</dbReference>
<dbReference type="SMART" id="SM01037">
    <property type="entry name" value="Bet_v_1"/>
    <property type="match status" value="1"/>
</dbReference>
<dbReference type="InterPro" id="IPR000916">
    <property type="entry name" value="Bet_v_I/MLP"/>
</dbReference>
<evidence type="ECO:0000259" key="1">
    <source>
        <dbReference type="SMART" id="SM01037"/>
    </source>
</evidence>
<reference evidence="2" key="1">
    <citation type="submission" date="2022-04" db="EMBL/GenBank/DDBJ databases">
        <title>A functionally conserved STORR gene fusion in Papaver species that diverged 16.8 million years ago.</title>
        <authorList>
            <person name="Catania T."/>
        </authorList>
    </citation>
    <scope>NUCLEOTIDE SEQUENCE</scope>
    <source>
        <strain evidence="2">S-188037</strain>
    </source>
</reference>
<dbReference type="SUPFAM" id="SSF55961">
    <property type="entry name" value="Bet v1-like"/>
    <property type="match status" value="1"/>
</dbReference>
<keyword evidence="3" id="KW-1185">Reference proteome</keyword>
<dbReference type="Proteomes" id="UP001202328">
    <property type="component" value="Unassembled WGS sequence"/>
</dbReference>
<dbReference type="EMBL" id="JAJJMB010006973">
    <property type="protein sequence ID" value="KAI3932959.1"/>
    <property type="molecule type" value="Genomic_DNA"/>
</dbReference>
<evidence type="ECO:0000313" key="3">
    <source>
        <dbReference type="Proteomes" id="UP001202328"/>
    </source>
</evidence>
<name>A0AAD4T3R0_9MAGN</name>
<gene>
    <name evidence="2" type="ORF">MKW98_029192</name>
</gene>
<comment type="caution">
    <text evidence="2">The sequence shown here is derived from an EMBL/GenBank/DDBJ whole genome shotgun (WGS) entry which is preliminary data.</text>
</comment>
<feature type="domain" description="Bet v I/Major latex protein" evidence="1">
    <location>
        <begin position="1"/>
        <end position="89"/>
    </location>
</feature>
<accession>A0AAD4T3R0</accession>
<sequence>MTVDFGHIPNFPKNMSLTFTVTEGNLKDDYTSFANTRTTTPAHSEENYNCLVKWSAQYQKANEDVPDPTYFMKILEDFTKELDTNLLKEYLKRWIIYQDNLYIER</sequence>
<proteinExistence type="predicted"/>